<dbReference type="Proteomes" id="UP000288859">
    <property type="component" value="Unassembled WGS sequence"/>
</dbReference>
<dbReference type="VEuPathDB" id="FungiDB:PV10_02849"/>
<feature type="transmembrane region" description="Helical" evidence="6">
    <location>
        <begin position="183"/>
        <end position="205"/>
    </location>
</feature>
<evidence type="ECO:0000256" key="3">
    <source>
        <dbReference type="ARBA" id="ARBA00022692"/>
    </source>
</evidence>
<feature type="transmembrane region" description="Helical" evidence="6">
    <location>
        <begin position="404"/>
        <end position="426"/>
    </location>
</feature>
<dbReference type="InterPro" id="IPR050360">
    <property type="entry name" value="MFS_Sugar_Transporters"/>
</dbReference>
<dbReference type="InterPro" id="IPR036259">
    <property type="entry name" value="MFS_trans_sf"/>
</dbReference>
<feature type="transmembrane region" description="Helical" evidence="6">
    <location>
        <begin position="64"/>
        <end position="83"/>
    </location>
</feature>
<keyword evidence="4 6" id="KW-1133">Transmembrane helix</keyword>
<dbReference type="InterPro" id="IPR005828">
    <property type="entry name" value="MFS_sugar_transport-like"/>
</dbReference>
<dbReference type="GO" id="GO:0005351">
    <property type="term" value="F:carbohydrate:proton symporter activity"/>
    <property type="evidence" value="ECO:0007669"/>
    <property type="project" value="TreeGrafter"/>
</dbReference>
<dbReference type="EMBL" id="NAJM01000003">
    <property type="protein sequence ID" value="RVX75077.1"/>
    <property type="molecule type" value="Genomic_DNA"/>
</dbReference>
<keyword evidence="5 6" id="KW-0472">Membrane</keyword>
<comment type="similarity">
    <text evidence="2">Belongs to the major facilitator superfamily. Sugar transporter (TC 2.A.1.1) family.</text>
</comment>
<gene>
    <name evidence="8" type="ORF">B0A52_01354</name>
</gene>
<dbReference type="InterPro" id="IPR020846">
    <property type="entry name" value="MFS_dom"/>
</dbReference>
<feature type="transmembrane region" description="Helical" evidence="6">
    <location>
        <begin position="271"/>
        <end position="289"/>
    </location>
</feature>
<evidence type="ECO:0000256" key="4">
    <source>
        <dbReference type="ARBA" id="ARBA00022989"/>
    </source>
</evidence>
<feature type="transmembrane region" description="Helical" evidence="6">
    <location>
        <begin position="438"/>
        <end position="455"/>
    </location>
</feature>
<feature type="domain" description="Major facilitator superfamily (MFS) profile" evidence="7">
    <location>
        <begin position="17"/>
        <end position="459"/>
    </location>
</feature>
<feature type="transmembrane region" description="Helical" evidence="6">
    <location>
        <begin position="367"/>
        <end position="392"/>
    </location>
</feature>
<feature type="transmembrane region" description="Helical" evidence="6">
    <location>
        <begin position="120"/>
        <end position="140"/>
    </location>
</feature>
<protein>
    <recommendedName>
        <fullName evidence="7">Major facilitator superfamily (MFS) profile domain-containing protein</fullName>
    </recommendedName>
</protein>
<dbReference type="AlphaFoldDB" id="A0A438NH83"/>
<dbReference type="PANTHER" id="PTHR48022:SF10">
    <property type="entry name" value="MAJOR FACILITATOR SUPERFAMILY (MFS) PROFILE DOMAIN-CONTAINING PROTEIN"/>
    <property type="match status" value="1"/>
</dbReference>
<feature type="transmembrane region" description="Helical" evidence="6">
    <location>
        <begin position="334"/>
        <end position="355"/>
    </location>
</feature>
<evidence type="ECO:0000256" key="1">
    <source>
        <dbReference type="ARBA" id="ARBA00004141"/>
    </source>
</evidence>
<evidence type="ECO:0000259" key="7">
    <source>
        <dbReference type="PROSITE" id="PS50850"/>
    </source>
</evidence>
<dbReference type="OrthoDB" id="6612291at2759"/>
<comment type="subcellular location">
    <subcellularLocation>
        <location evidence="1">Membrane</location>
        <topology evidence="1">Multi-pass membrane protein</topology>
    </subcellularLocation>
</comment>
<proteinExistence type="inferred from homology"/>
<evidence type="ECO:0000256" key="6">
    <source>
        <dbReference type="SAM" id="Phobius"/>
    </source>
</evidence>
<sequence length="519" mass="57288">MGLGRFKKSFNGRLLYAVCLIAFAQVNFGMDLGAFGGTQAMPFFKRQFGEYDPVTEKYQLRSEYLSLLNALPYIGWAFGIVSGSYISNRFGRRSCFWFMSFWAILGAALLVTAQAKEQMLAGRIIAYVYIGIELAVVPVIQSELVPADVRGFVVGTYATGLLIGQLIQNLICKATSTLEGNKSWRIPFGILFIIPVALIVGVKYLPESPRWLLTKGRKEEALANLRLVRQGKFTEEEMQSEFRILQSTIDLTVEKGGFWEIFQKTNLKRTLIVIGTNMVVQSTGQVLYTQYGTLYVQSLGAVNPFTMTIINTGICIPIMLVGQYLSDIVGRVPLLMISSTIQIGAYASMGALGSIPTNSQTGSTRLAATLMLTVFGACLQFSWSPLFHAVVAEVPTQRLRDHTYAVGCVFNIITQWALSFSLPYLLFKPRNLGPQVGYIFLGTSAFSLVFAYFCIPECKGKTLEQIDLLFLEGVPVRKFRNAKPTLFLGNGLGSGEGPNEKELVQSEVVAVHDENAAAR</sequence>
<organism evidence="8 9">
    <name type="scientific">Exophiala mesophila</name>
    <name type="common">Black yeast-like fungus</name>
    <dbReference type="NCBI Taxonomy" id="212818"/>
    <lineage>
        <taxon>Eukaryota</taxon>
        <taxon>Fungi</taxon>
        <taxon>Dikarya</taxon>
        <taxon>Ascomycota</taxon>
        <taxon>Pezizomycotina</taxon>
        <taxon>Eurotiomycetes</taxon>
        <taxon>Chaetothyriomycetidae</taxon>
        <taxon>Chaetothyriales</taxon>
        <taxon>Herpotrichiellaceae</taxon>
        <taxon>Exophiala</taxon>
    </lineage>
</organism>
<dbReference type="SUPFAM" id="SSF103473">
    <property type="entry name" value="MFS general substrate transporter"/>
    <property type="match status" value="1"/>
</dbReference>
<reference evidence="8 9" key="1">
    <citation type="submission" date="2017-03" db="EMBL/GenBank/DDBJ databases">
        <title>Genomes of endolithic fungi from Antarctica.</title>
        <authorList>
            <person name="Coleine C."/>
            <person name="Masonjones S."/>
            <person name="Stajich J.E."/>
        </authorList>
    </citation>
    <scope>NUCLEOTIDE SEQUENCE [LARGE SCALE GENOMIC DNA]</scope>
    <source>
        <strain evidence="8 9">CCFEE 6314</strain>
    </source>
</reference>
<evidence type="ECO:0000313" key="9">
    <source>
        <dbReference type="Proteomes" id="UP000288859"/>
    </source>
</evidence>
<comment type="caution">
    <text evidence="8">The sequence shown here is derived from an EMBL/GenBank/DDBJ whole genome shotgun (WGS) entry which is preliminary data.</text>
</comment>
<dbReference type="Gene3D" id="1.20.1250.20">
    <property type="entry name" value="MFS general substrate transporter like domains"/>
    <property type="match status" value="1"/>
</dbReference>
<evidence type="ECO:0000256" key="2">
    <source>
        <dbReference type="ARBA" id="ARBA00010992"/>
    </source>
</evidence>
<feature type="transmembrane region" description="Helical" evidence="6">
    <location>
        <begin position="95"/>
        <end position="114"/>
    </location>
</feature>
<feature type="transmembrane region" description="Helical" evidence="6">
    <location>
        <begin position="301"/>
        <end position="322"/>
    </location>
</feature>
<dbReference type="PANTHER" id="PTHR48022">
    <property type="entry name" value="PLASTIDIC GLUCOSE TRANSPORTER 4"/>
    <property type="match status" value="1"/>
</dbReference>
<name>A0A438NH83_EXOME</name>
<dbReference type="PROSITE" id="PS50850">
    <property type="entry name" value="MFS"/>
    <property type="match status" value="1"/>
</dbReference>
<feature type="transmembrane region" description="Helical" evidence="6">
    <location>
        <begin position="152"/>
        <end position="171"/>
    </location>
</feature>
<dbReference type="GO" id="GO:0016020">
    <property type="term" value="C:membrane"/>
    <property type="evidence" value="ECO:0007669"/>
    <property type="project" value="UniProtKB-SubCell"/>
</dbReference>
<keyword evidence="3 6" id="KW-0812">Transmembrane</keyword>
<accession>A0A438NH83</accession>
<evidence type="ECO:0000256" key="5">
    <source>
        <dbReference type="ARBA" id="ARBA00023136"/>
    </source>
</evidence>
<dbReference type="Pfam" id="PF00083">
    <property type="entry name" value="Sugar_tr"/>
    <property type="match status" value="1"/>
</dbReference>
<evidence type="ECO:0000313" key="8">
    <source>
        <dbReference type="EMBL" id="RVX75077.1"/>
    </source>
</evidence>